<name>A0A1Y2SPH7_9GAMM</name>
<dbReference type="Proteomes" id="UP000194204">
    <property type="component" value="Unassembled WGS sequence"/>
</dbReference>
<dbReference type="STRING" id="40578.Xbed_00959"/>
<evidence type="ECO:0000313" key="1">
    <source>
        <dbReference type="EMBL" id="OTA20972.1"/>
    </source>
</evidence>
<proteinExistence type="predicted"/>
<dbReference type="EMBL" id="MUBK01000005">
    <property type="protein sequence ID" value="OTA20972.1"/>
    <property type="molecule type" value="Genomic_DNA"/>
</dbReference>
<dbReference type="AlphaFoldDB" id="A0A1Y2SPH7"/>
<protein>
    <submittedName>
        <fullName evidence="1">Uncharacterized protein</fullName>
    </submittedName>
</protein>
<accession>A0A1Y2SPH7</accession>
<organism evidence="1 2">
    <name type="scientific">Xenorhabdus beddingii</name>
    <dbReference type="NCBI Taxonomy" id="40578"/>
    <lineage>
        <taxon>Bacteria</taxon>
        <taxon>Pseudomonadati</taxon>
        <taxon>Pseudomonadota</taxon>
        <taxon>Gammaproteobacteria</taxon>
        <taxon>Enterobacterales</taxon>
        <taxon>Morganellaceae</taxon>
        <taxon>Xenorhabdus</taxon>
    </lineage>
</organism>
<gene>
    <name evidence="1" type="ORF">Xbed_00959</name>
</gene>
<sequence>MNNFDKNIVFVFGINLVRSEYFKQLKLSYLNAVSKDKNIDITLGSLNNTLYPQIHSQ</sequence>
<keyword evidence="2" id="KW-1185">Reference proteome</keyword>
<comment type="caution">
    <text evidence="1">The sequence shown here is derived from an EMBL/GenBank/DDBJ whole genome shotgun (WGS) entry which is preliminary data.</text>
</comment>
<evidence type="ECO:0000313" key="2">
    <source>
        <dbReference type="Proteomes" id="UP000194204"/>
    </source>
</evidence>
<reference evidence="1 2" key="1">
    <citation type="submission" date="2017-01" db="EMBL/GenBank/DDBJ databases">
        <title>Deconstructing symbiosis and pathogenesis requirements using a combined genomic-metabolomic approach.</title>
        <authorList>
            <person name="Tobias N.J."/>
            <person name="Wolff H."/>
            <person name="Djahanschiri B."/>
            <person name="Ebersberger I."/>
            <person name="Bode H.B."/>
        </authorList>
    </citation>
    <scope>NUCLEOTIDE SEQUENCE [LARGE SCALE GENOMIC DNA]</scope>
    <source>
        <strain evidence="1 2">DSM 4764</strain>
    </source>
</reference>